<reference evidence="2" key="1">
    <citation type="submission" date="2020-05" db="UniProtKB">
        <authorList>
            <consortium name="EnsemblMetazoa"/>
        </authorList>
    </citation>
    <scope>IDENTIFICATION</scope>
    <source>
        <strain evidence="2">TTRI</strain>
    </source>
</reference>
<evidence type="ECO:0000259" key="1">
    <source>
        <dbReference type="SMART" id="SM00587"/>
    </source>
</evidence>
<dbReference type="PANTHER" id="PTHR11012:SF56">
    <property type="entry name" value="CHK KINASE-LIKE DOMAIN-CONTAINING PROTEIN-RELATED"/>
    <property type="match status" value="1"/>
</dbReference>
<dbReference type="Gene3D" id="3.90.1200.10">
    <property type="match status" value="1"/>
</dbReference>
<dbReference type="InterPro" id="IPR011009">
    <property type="entry name" value="Kinase-like_dom_sf"/>
</dbReference>
<sequence length="418" mass="48699">MRLFNMATELPNYLNENFFKTVLEDGLHDEFVDIKKIVLSDNNSGGGENYCSKIYRAKALYRSSKTQLDKELALIVKSIAITPATQFLEDFAVYLREKIFYFDVLGKLEMLIGDNTKFGAKCFYSTCEPMQTIVFDDLTQYGYRLASRQDGLDEGHCKVTLEKLGKFHAASMVMAQQDPFIRDHFKTGMLDEHYIRTSERFIDFMTLQLRTLASFVATWGEDYKEISEKLHKHCDNITENLVRTGEAKLNEITVLNHGDLWVNNFMFKYDERNEKKPSDVVFVDFQHSFFGSPGCDINFFLNSSVQLKVLMKCRDSLIESYYAAFRDSLQRMQFEKIPSLEDMKMEITSRELYGFFASYSFLPMIAMRKEDSYDINLETLASKEFATKKVKLMFSSNHRTTDTLRYTLKRFNELGTFD</sequence>
<feature type="domain" description="CHK kinase-like" evidence="1">
    <location>
        <begin position="133"/>
        <end position="331"/>
    </location>
</feature>
<organism evidence="2 3">
    <name type="scientific">Glossina austeni</name>
    <name type="common">Savannah tsetse fly</name>
    <dbReference type="NCBI Taxonomy" id="7395"/>
    <lineage>
        <taxon>Eukaryota</taxon>
        <taxon>Metazoa</taxon>
        <taxon>Ecdysozoa</taxon>
        <taxon>Arthropoda</taxon>
        <taxon>Hexapoda</taxon>
        <taxon>Insecta</taxon>
        <taxon>Pterygota</taxon>
        <taxon>Neoptera</taxon>
        <taxon>Endopterygota</taxon>
        <taxon>Diptera</taxon>
        <taxon>Brachycera</taxon>
        <taxon>Muscomorpha</taxon>
        <taxon>Hippoboscoidea</taxon>
        <taxon>Glossinidae</taxon>
        <taxon>Glossina</taxon>
    </lineage>
</organism>
<dbReference type="SUPFAM" id="SSF56112">
    <property type="entry name" value="Protein kinase-like (PK-like)"/>
    <property type="match status" value="1"/>
</dbReference>
<name>A0A1A9UZJ8_GLOAU</name>
<accession>A0A1A9UZJ8</accession>
<dbReference type="EnsemblMetazoa" id="GAUT020845-RA">
    <property type="protein sequence ID" value="GAUT020845-PA"/>
    <property type="gene ID" value="GAUT020845"/>
</dbReference>
<proteinExistence type="predicted"/>
<evidence type="ECO:0000313" key="2">
    <source>
        <dbReference type="EnsemblMetazoa" id="GAUT020845-PA"/>
    </source>
</evidence>
<keyword evidence="3" id="KW-1185">Reference proteome</keyword>
<protein>
    <submittedName>
        <fullName evidence="2">CHK domain-containing protein</fullName>
    </submittedName>
</protein>
<dbReference type="InterPro" id="IPR004119">
    <property type="entry name" value="EcKL"/>
</dbReference>
<dbReference type="VEuPathDB" id="VectorBase:GAUT020845"/>
<dbReference type="Pfam" id="PF02958">
    <property type="entry name" value="EcKL"/>
    <property type="match status" value="1"/>
</dbReference>
<dbReference type="InterPro" id="IPR015897">
    <property type="entry name" value="CHK_kinase-like"/>
</dbReference>
<dbReference type="STRING" id="7395.A0A1A9UZJ8"/>
<dbReference type="AlphaFoldDB" id="A0A1A9UZJ8"/>
<dbReference type="PANTHER" id="PTHR11012">
    <property type="entry name" value="PROTEIN KINASE-LIKE DOMAIN-CONTAINING"/>
    <property type="match status" value="1"/>
</dbReference>
<dbReference type="Proteomes" id="UP000078200">
    <property type="component" value="Unassembled WGS sequence"/>
</dbReference>
<dbReference type="SMART" id="SM00587">
    <property type="entry name" value="CHK"/>
    <property type="match status" value="1"/>
</dbReference>
<evidence type="ECO:0000313" key="3">
    <source>
        <dbReference type="Proteomes" id="UP000078200"/>
    </source>
</evidence>